<evidence type="ECO:0000313" key="2">
    <source>
        <dbReference type="Proteomes" id="UP000322244"/>
    </source>
</evidence>
<comment type="caution">
    <text evidence="1">The sequence shown here is derived from an EMBL/GenBank/DDBJ whole genome shotgun (WGS) entry which is preliminary data.</text>
</comment>
<gene>
    <name evidence="1" type="ORF">FOY51_01995</name>
</gene>
<dbReference type="RefSeq" id="WP_149428507.1">
    <property type="nucleotide sequence ID" value="NZ_VLNY01000001.1"/>
</dbReference>
<keyword evidence="2" id="KW-1185">Reference proteome</keyword>
<organism evidence="1 2">
    <name type="scientific">Antrihabitans cavernicola</name>
    <dbReference type="NCBI Taxonomy" id="2495913"/>
    <lineage>
        <taxon>Bacteria</taxon>
        <taxon>Bacillati</taxon>
        <taxon>Actinomycetota</taxon>
        <taxon>Actinomycetes</taxon>
        <taxon>Mycobacteriales</taxon>
        <taxon>Nocardiaceae</taxon>
        <taxon>Antrihabitans</taxon>
    </lineage>
</organism>
<evidence type="ECO:0000313" key="1">
    <source>
        <dbReference type="EMBL" id="KAA0024732.1"/>
    </source>
</evidence>
<sequence length="155" mass="16571">MTDSDADDAIARAVREIRSAPEESNWIDISSSIISKISKTGRRSWPIDATFTAGAPDRSDDTLRIGDRLVRTALRRAVDGVHRCEVTAVDLYLDDHTCTGASVTVTGIYGDDLRAVGAELARTAAGALDDILGPAAAGRTIDITIDDIHTGQHRI</sequence>
<accession>A0A5A7SHU0</accession>
<evidence type="ECO:0008006" key="3">
    <source>
        <dbReference type="Google" id="ProtNLM"/>
    </source>
</evidence>
<dbReference type="Proteomes" id="UP000322244">
    <property type="component" value="Unassembled WGS sequence"/>
</dbReference>
<name>A0A5A7SHU0_9NOCA</name>
<proteinExistence type="predicted"/>
<protein>
    <recommendedName>
        <fullName evidence="3">Asp23/Gls24 family envelope stress response protein</fullName>
    </recommendedName>
</protein>
<reference evidence="1 2" key="1">
    <citation type="submission" date="2019-07" db="EMBL/GenBank/DDBJ databases">
        <title>Rhodococcus cavernicolus sp. nov., isolated from a cave.</title>
        <authorList>
            <person name="Lee S.D."/>
        </authorList>
    </citation>
    <scope>NUCLEOTIDE SEQUENCE [LARGE SCALE GENOMIC DNA]</scope>
    <source>
        <strain evidence="1 2">C1-24</strain>
    </source>
</reference>
<dbReference type="EMBL" id="VLNY01000001">
    <property type="protein sequence ID" value="KAA0024732.1"/>
    <property type="molecule type" value="Genomic_DNA"/>
</dbReference>
<dbReference type="OrthoDB" id="4485738at2"/>
<dbReference type="AlphaFoldDB" id="A0A5A7SHU0"/>